<dbReference type="InterPro" id="IPR015421">
    <property type="entry name" value="PyrdxlP-dep_Trfase_major"/>
</dbReference>
<protein>
    <submittedName>
        <fullName evidence="7">PLP-dependent aminotransferase family protein</fullName>
    </submittedName>
</protein>
<evidence type="ECO:0000256" key="2">
    <source>
        <dbReference type="ARBA" id="ARBA00022898"/>
    </source>
</evidence>
<keyword evidence="7" id="KW-0808">Transferase</keyword>
<dbReference type="Pfam" id="PF00155">
    <property type="entry name" value="Aminotran_1_2"/>
    <property type="match status" value="1"/>
</dbReference>
<keyword evidence="2" id="KW-0663">Pyridoxal phosphate</keyword>
<evidence type="ECO:0000256" key="5">
    <source>
        <dbReference type="ARBA" id="ARBA00023163"/>
    </source>
</evidence>
<comment type="caution">
    <text evidence="7">The sequence shown here is derived from an EMBL/GenBank/DDBJ whole genome shotgun (WGS) entry which is preliminary data.</text>
</comment>
<gene>
    <name evidence="7" type="ORF">GCM10010411_29420</name>
</gene>
<evidence type="ECO:0000313" key="7">
    <source>
        <dbReference type="EMBL" id="GAA2594341.1"/>
    </source>
</evidence>
<name>A0ABN3PPB5_9ACTN</name>
<dbReference type="CDD" id="cd07377">
    <property type="entry name" value="WHTH_GntR"/>
    <property type="match status" value="1"/>
</dbReference>
<comment type="similarity">
    <text evidence="1">In the C-terminal section; belongs to the class-I pyridoxal-phosphate-dependent aminotransferase family.</text>
</comment>
<evidence type="ECO:0000256" key="3">
    <source>
        <dbReference type="ARBA" id="ARBA00023015"/>
    </source>
</evidence>
<dbReference type="CDD" id="cd00609">
    <property type="entry name" value="AAT_like"/>
    <property type="match status" value="1"/>
</dbReference>
<keyword evidence="3" id="KW-0805">Transcription regulation</keyword>
<keyword evidence="7" id="KW-0032">Aminotransferase</keyword>
<dbReference type="InterPro" id="IPR015422">
    <property type="entry name" value="PyrdxlP-dep_Trfase_small"/>
</dbReference>
<dbReference type="Gene3D" id="3.40.640.10">
    <property type="entry name" value="Type I PLP-dependent aspartate aminotransferase-like (Major domain)"/>
    <property type="match status" value="1"/>
</dbReference>
<dbReference type="PANTHER" id="PTHR46577:SF1">
    <property type="entry name" value="HTH-TYPE TRANSCRIPTIONAL REGULATORY PROTEIN GABR"/>
    <property type="match status" value="1"/>
</dbReference>
<dbReference type="InterPro" id="IPR000524">
    <property type="entry name" value="Tscrpt_reg_HTH_GntR"/>
</dbReference>
<dbReference type="InterPro" id="IPR036390">
    <property type="entry name" value="WH_DNA-bd_sf"/>
</dbReference>
<organism evidence="7 8">
    <name type="scientific">Actinomadura fulvescens</name>
    <dbReference type="NCBI Taxonomy" id="46160"/>
    <lineage>
        <taxon>Bacteria</taxon>
        <taxon>Bacillati</taxon>
        <taxon>Actinomycetota</taxon>
        <taxon>Actinomycetes</taxon>
        <taxon>Streptosporangiales</taxon>
        <taxon>Thermomonosporaceae</taxon>
        <taxon>Actinomadura</taxon>
    </lineage>
</organism>
<dbReference type="SUPFAM" id="SSF46785">
    <property type="entry name" value="Winged helix' DNA-binding domain"/>
    <property type="match status" value="1"/>
</dbReference>
<dbReference type="Pfam" id="PF00392">
    <property type="entry name" value="GntR"/>
    <property type="match status" value="1"/>
</dbReference>
<dbReference type="InterPro" id="IPR004839">
    <property type="entry name" value="Aminotransferase_I/II_large"/>
</dbReference>
<evidence type="ECO:0000256" key="1">
    <source>
        <dbReference type="ARBA" id="ARBA00005384"/>
    </source>
</evidence>
<accession>A0ABN3PPB5</accession>
<evidence type="ECO:0000259" key="6">
    <source>
        <dbReference type="PROSITE" id="PS50949"/>
    </source>
</evidence>
<dbReference type="InterPro" id="IPR051446">
    <property type="entry name" value="HTH_trans_reg/aminotransferase"/>
</dbReference>
<dbReference type="PROSITE" id="PS50949">
    <property type="entry name" value="HTH_GNTR"/>
    <property type="match status" value="1"/>
</dbReference>
<dbReference type="Proteomes" id="UP001501509">
    <property type="component" value="Unassembled WGS sequence"/>
</dbReference>
<proteinExistence type="inferred from homology"/>
<evidence type="ECO:0000313" key="8">
    <source>
        <dbReference type="Proteomes" id="UP001501509"/>
    </source>
</evidence>
<dbReference type="Gene3D" id="3.90.1150.10">
    <property type="entry name" value="Aspartate Aminotransferase, domain 1"/>
    <property type="match status" value="1"/>
</dbReference>
<dbReference type="Gene3D" id="1.10.10.10">
    <property type="entry name" value="Winged helix-like DNA-binding domain superfamily/Winged helix DNA-binding domain"/>
    <property type="match status" value="1"/>
</dbReference>
<keyword evidence="8" id="KW-1185">Reference proteome</keyword>
<dbReference type="RefSeq" id="WP_344541250.1">
    <property type="nucleotide sequence ID" value="NZ_BAAATD010000003.1"/>
</dbReference>
<dbReference type="SMART" id="SM00345">
    <property type="entry name" value="HTH_GNTR"/>
    <property type="match status" value="1"/>
</dbReference>
<dbReference type="SUPFAM" id="SSF53383">
    <property type="entry name" value="PLP-dependent transferases"/>
    <property type="match status" value="1"/>
</dbReference>
<dbReference type="GO" id="GO:0008483">
    <property type="term" value="F:transaminase activity"/>
    <property type="evidence" value="ECO:0007669"/>
    <property type="project" value="UniProtKB-KW"/>
</dbReference>
<evidence type="ECO:0000256" key="4">
    <source>
        <dbReference type="ARBA" id="ARBA00023125"/>
    </source>
</evidence>
<dbReference type="PANTHER" id="PTHR46577">
    <property type="entry name" value="HTH-TYPE TRANSCRIPTIONAL REGULATORY PROTEIN GABR"/>
    <property type="match status" value="1"/>
</dbReference>
<feature type="domain" description="HTH gntR-type" evidence="6">
    <location>
        <begin position="1"/>
        <end position="69"/>
    </location>
</feature>
<dbReference type="InterPro" id="IPR015424">
    <property type="entry name" value="PyrdxlP-dep_Trfase"/>
</dbReference>
<keyword evidence="4" id="KW-0238">DNA-binding</keyword>
<dbReference type="InterPro" id="IPR036388">
    <property type="entry name" value="WH-like_DNA-bd_sf"/>
</dbReference>
<sequence length="439" mass="45877">MDDYRLIADSVAADIAAGRLRPGDRLATQRRFARERGIAGSTAARVYKELARRGLVVGEVGRGTFVRSAERAPDLALIDLERNYPEVPGQAALLTTGLRRFQRPGALESALRPSGPEGTPAAREAAAALLARRGWSPEPARLLFAGNGRQAIAAALSALVPPGERLGVEALTYPVIKGLASRLGITLVPIAVDVHGLCPDALAEAHRSAPLRAVYVQPTLQNPYSTTMPVARRAELARVLEALGLRAVEDAVWAFLPDDAPPPLAAFAPGHTILADSVSKRLSPGLTAGFAVVPEDRAAAYAAAVRSGAWLPAGFALDAVTAWIEEGVVAQVTAAKRADVTARQKILAATLGGFRLRSDPCSYFCWWDLPGSWRAETFVAAAARRGIAVTPAAAFVVGGGGAPGAVRFGLASPSPEKLERALGVLATLARGAPEDAAVD</sequence>
<dbReference type="EMBL" id="BAAATD010000003">
    <property type="protein sequence ID" value="GAA2594341.1"/>
    <property type="molecule type" value="Genomic_DNA"/>
</dbReference>
<reference evidence="7 8" key="1">
    <citation type="journal article" date="2019" name="Int. J. Syst. Evol. Microbiol.">
        <title>The Global Catalogue of Microorganisms (GCM) 10K type strain sequencing project: providing services to taxonomists for standard genome sequencing and annotation.</title>
        <authorList>
            <consortium name="The Broad Institute Genomics Platform"/>
            <consortium name="The Broad Institute Genome Sequencing Center for Infectious Disease"/>
            <person name="Wu L."/>
            <person name="Ma J."/>
        </authorList>
    </citation>
    <scope>NUCLEOTIDE SEQUENCE [LARGE SCALE GENOMIC DNA]</scope>
    <source>
        <strain evidence="7 8">JCM 6833</strain>
    </source>
</reference>
<keyword evidence="5" id="KW-0804">Transcription</keyword>